<evidence type="ECO:0000256" key="5">
    <source>
        <dbReference type="ARBA" id="ARBA00022691"/>
    </source>
</evidence>
<reference evidence="7 8" key="1">
    <citation type="submission" date="2020-05" db="EMBL/GenBank/DDBJ databases">
        <title>Draft genome of xy-202 and genomic insight in genome of the genus Peptostreptococcus.</title>
        <authorList>
            <person name="Zhang Z."/>
        </authorList>
    </citation>
    <scope>NUCLEOTIDE SEQUENCE [LARGE SCALE GENOMIC DNA]</scope>
    <source>
        <strain evidence="7 8">DSM 27025</strain>
    </source>
</reference>
<dbReference type="InterPro" id="IPR012818">
    <property type="entry name" value="CbiE"/>
</dbReference>
<evidence type="ECO:0000259" key="6">
    <source>
        <dbReference type="Pfam" id="PF00590"/>
    </source>
</evidence>
<dbReference type="PANTHER" id="PTHR43182">
    <property type="entry name" value="COBALT-PRECORRIN-6B C(15)-METHYLTRANSFERASE (DECARBOXYLATING)"/>
    <property type="match status" value="1"/>
</dbReference>
<keyword evidence="8" id="KW-1185">Reference proteome</keyword>
<dbReference type="InterPro" id="IPR000878">
    <property type="entry name" value="4pyrrol_Mease"/>
</dbReference>
<organism evidence="7 8">
    <name type="scientific">Peptostreptococcus canis</name>
    <dbReference type="NCBI Taxonomy" id="1159213"/>
    <lineage>
        <taxon>Bacteria</taxon>
        <taxon>Bacillati</taxon>
        <taxon>Bacillota</taxon>
        <taxon>Clostridia</taxon>
        <taxon>Peptostreptococcales</taxon>
        <taxon>Peptostreptococcaceae</taxon>
        <taxon>Peptostreptococcus</taxon>
    </lineage>
</organism>
<dbReference type="PANTHER" id="PTHR43182:SF1">
    <property type="entry name" value="COBALT-PRECORRIN-7 C(5)-METHYLTRANSFERASE"/>
    <property type="match status" value="1"/>
</dbReference>
<protein>
    <submittedName>
        <fullName evidence="7">Precorrin-6y C5,15-methyltransferase (Decarboxylating) subunit CbiE</fullName>
    </submittedName>
</protein>
<evidence type="ECO:0000256" key="2">
    <source>
        <dbReference type="ARBA" id="ARBA00022573"/>
    </source>
</evidence>
<evidence type="ECO:0000313" key="7">
    <source>
        <dbReference type="EMBL" id="MBC2575302.1"/>
    </source>
</evidence>
<evidence type="ECO:0000313" key="8">
    <source>
        <dbReference type="Proteomes" id="UP000713904"/>
    </source>
</evidence>
<keyword evidence="5" id="KW-0949">S-adenosyl-L-methionine</keyword>
<proteinExistence type="predicted"/>
<dbReference type="CDD" id="cd11644">
    <property type="entry name" value="Precorrin-6Y-MT"/>
    <property type="match status" value="1"/>
</dbReference>
<dbReference type="InterPro" id="IPR014777">
    <property type="entry name" value="4pyrrole_Mease_sub1"/>
</dbReference>
<dbReference type="NCBIfam" id="TIGR02467">
    <property type="entry name" value="CbiE"/>
    <property type="match status" value="1"/>
</dbReference>
<dbReference type="Proteomes" id="UP000713904">
    <property type="component" value="Unassembled WGS sequence"/>
</dbReference>
<keyword evidence="3" id="KW-0489">Methyltransferase</keyword>
<dbReference type="SUPFAM" id="SSF53790">
    <property type="entry name" value="Tetrapyrrole methylase"/>
    <property type="match status" value="1"/>
</dbReference>
<dbReference type="Gene3D" id="3.40.1010.10">
    <property type="entry name" value="Cobalt-precorrin-4 Transmethylase, Domain 1"/>
    <property type="match status" value="1"/>
</dbReference>
<name>A0ABR6TIS3_9FIRM</name>
<dbReference type="Gene3D" id="3.30.950.10">
    <property type="entry name" value="Methyltransferase, Cobalt-precorrin-4 Transmethylase, Domain 2"/>
    <property type="match status" value="1"/>
</dbReference>
<keyword evidence="4" id="KW-0808">Transferase</keyword>
<comment type="caution">
    <text evidence="7">The sequence shown here is derived from an EMBL/GenBank/DDBJ whole genome shotgun (WGS) entry which is preliminary data.</text>
</comment>
<accession>A0ABR6TIS3</accession>
<keyword evidence="2" id="KW-0169">Cobalamin biosynthesis</keyword>
<evidence type="ECO:0000256" key="3">
    <source>
        <dbReference type="ARBA" id="ARBA00022603"/>
    </source>
</evidence>
<evidence type="ECO:0000256" key="4">
    <source>
        <dbReference type="ARBA" id="ARBA00022679"/>
    </source>
</evidence>
<evidence type="ECO:0000256" key="1">
    <source>
        <dbReference type="ARBA" id="ARBA00004953"/>
    </source>
</evidence>
<feature type="domain" description="Tetrapyrrole methylase" evidence="6">
    <location>
        <begin position="4"/>
        <end position="209"/>
    </location>
</feature>
<dbReference type="InterPro" id="IPR050714">
    <property type="entry name" value="Cobalamin_biosynth_MTase"/>
</dbReference>
<comment type="pathway">
    <text evidence="1">Cofactor biosynthesis; adenosylcobalamin biosynthesis.</text>
</comment>
<gene>
    <name evidence="7" type="primary">cbiE</name>
    <name evidence="7" type="ORF">HLB29_01215</name>
</gene>
<dbReference type="InterPro" id="IPR014776">
    <property type="entry name" value="4pyrrole_Mease_sub2"/>
</dbReference>
<sequence>MKLITVVGIGPGNIDYITKIAMDSISMSDIVVGGKRNIDVLKKIINNEKHNFILDKNDTINRNNAMSEKSYYILDSNFSDLKQYILDNIKKDITVLASGDPSVYGIADYIERAFSEMTEINIISGISSIQYAFSKVKLNMNNVYITSSHGREPNFDFIFLHDKIAMVTDSKIGPIEIAKEILSRELDYTIYVCENLSYDDENIIIGDANKILQKCNYGMCVIILNR</sequence>
<dbReference type="InterPro" id="IPR035996">
    <property type="entry name" value="4pyrrol_Methylase_sf"/>
</dbReference>
<dbReference type="Pfam" id="PF00590">
    <property type="entry name" value="TP_methylase"/>
    <property type="match status" value="1"/>
</dbReference>
<dbReference type="EMBL" id="JABGBW010000001">
    <property type="protein sequence ID" value="MBC2575302.1"/>
    <property type="molecule type" value="Genomic_DNA"/>
</dbReference>